<dbReference type="AlphaFoldDB" id="A0A1H2R977"/>
<feature type="binding site" evidence="7">
    <location>
        <begin position="62"/>
        <end position="64"/>
    </location>
    <ligand>
        <name>5-amino-6-(D-ribitylamino)uracil</name>
        <dbReference type="ChEBI" id="CHEBI:15934"/>
    </ligand>
</feature>
<evidence type="ECO:0000256" key="6">
    <source>
        <dbReference type="ARBA" id="ARBA00048785"/>
    </source>
</evidence>
<dbReference type="PANTHER" id="PTHR21058:SF0">
    <property type="entry name" value="6,7-DIMETHYL-8-RIBITYLLUMAZINE SYNTHASE"/>
    <property type="match status" value="1"/>
</dbReference>
<evidence type="ECO:0000256" key="7">
    <source>
        <dbReference type="HAMAP-Rule" id="MF_00178"/>
    </source>
</evidence>
<dbReference type="GO" id="GO:0009349">
    <property type="term" value="C:riboflavin synthase complex"/>
    <property type="evidence" value="ECO:0007669"/>
    <property type="project" value="UniProtKB-UniRule"/>
</dbReference>
<accession>A0A1H2R977</accession>
<feature type="active site" description="Proton donor" evidence="7">
    <location>
        <position position="94"/>
    </location>
</feature>
<dbReference type="EMBL" id="FNNH01000004">
    <property type="protein sequence ID" value="SDW16046.1"/>
    <property type="molecule type" value="Genomic_DNA"/>
</dbReference>
<evidence type="ECO:0000313" key="9">
    <source>
        <dbReference type="Proteomes" id="UP000183454"/>
    </source>
</evidence>
<dbReference type="GO" id="GO:0000906">
    <property type="term" value="F:6,7-dimethyl-8-ribityllumazine synthase activity"/>
    <property type="evidence" value="ECO:0007669"/>
    <property type="project" value="UniProtKB-UniRule"/>
</dbReference>
<dbReference type="Proteomes" id="UP000183454">
    <property type="component" value="Unassembled WGS sequence"/>
</dbReference>
<protein>
    <recommendedName>
        <fullName evidence="3 7">6,7-dimethyl-8-ribityllumazine synthase</fullName>
        <shortName evidence="7">DMRL synthase</shortName>
        <shortName evidence="7">LS</shortName>
        <shortName evidence="7">Lumazine synthase</shortName>
        <ecNumber evidence="3 7">2.5.1.78</ecNumber>
    </recommendedName>
</protein>
<dbReference type="InterPro" id="IPR034964">
    <property type="entry name" value="LS"/>
</dbReference>
<dbReference type="Pfam" id="PF00885">
    <property type="entry name" value="DMRL_synthase"/>
    <property type="match status" value="1"/>
</dbReference>
<comment type="similarity">
    <text evidence="2 7">Belongs to the DMRL synthase family.</text>
</comment>
<reference evidence="8 9" key="1">
    <citation type="submission" date="2016-10" db="EMBL/GenBank/DDBJ databases">
        <authorList>
            <person name="de Groot N.N."/>
        </authorList>
    </citation>
    <scope>NUCLEOTIDE SEQUENCE [LARGE SCALE GENOMIC DNA]</scope>
    <source>
        <strain evidence="8 9">Nm110</strain>
    </source>
</reference>
<dbReference type="SUPFAM" id="SSF52121">
    <property type="entry name" value="Lumazine synthase"/>
    <property type="match status" value="1"/>
</dbReference>
<name>A0A1H2R977_9PROT</name>
<dbReference type="EC" id="2.5.1.78" evidence="3 7"/>
<feature type="binding site" evidence="7">
    <location>
        <position position="119"/>
    </location>
    <ligand>
        <name>5-amino-6-(D-ribitylamino)uracil</name>
        <dbReference type="ChEBI" id="CHEBI:15934"/>
    </ligand>
</feature>
<dbReference type="Gene3D" id="3.40.50.960">
    <property type="entry name" value="Lumazine/riboflavin synthase"/>
    <property type="match status" value="1"/>
</dbReference>
<dbReference type="NCBIfam" id="TIGR00114">
    <property type="entry name" value="lumazine-synth"/>
    <property type="match status" value="1"/>
</dbReference>
<evidence type="ECO:0000256" key="1">
    <source>
        <dbReference type="ARBA" id="ARBA00004917"/>
    </source>
</evidence>
<comment type="catalytic activity">
    <reaction evidence="6 7">
        <text>(2S)-2-hydroxy-3-oxobutyl phosphate + 5-amino-6-(D-ribitylamino)uracil = 6,7-dimethyl-8-(1-D-ribityl)lumazine + phosphate + 2 H2O + H(+)</text>
        <dbReference type="Rhea" id="RHEA:26152"/>
        <dbReference type="ChEBI" id="CHEBI:15377"/>
        <dbReference type="ChEBI" id="CHEBI:15378"/>
        <dbReference type="ChEBI" id="CHEBI:15934"/>
        <dbReference type="ChEBI" id="CHEBI:43474"/>
        <dbReference type="ChEBI" id="CHEBI:58201"/>
        <dbReference type="ChEBI" id="CHEBI:58830"/>
        <dbReference type="EC" id="2.5.1.78"/>
    </reaction>
</comment>
<feature type="binding site" evidence="7">
    <location>
        <position position="28"/>
    </location>
    <ligand>
        <name>5-amino-6-(D-ribitylamino)uracil</name>
        <dbReference type="ChEBI" id="CHEBI:15934"/>
    </ligand>
</feature>
<sequence length="159" mass="17123">MAYYDNILEVETTLTGTELRIGIIMSRFNIEVAEGLLGACITELTKQGVQESNILLATVPGALEIPLALQKMALSDQFDALIALGAVIRGDTYHFEIVANESARGLITVQLDTDIPVANGILTTDNDDQALARMTQKGIEAARAAIEMANLLAKFDEIT</sequence>
<evidence type="ECO:0000256" key="2">
    <source>
        <dbReference type="ARBA" id="ARBA00007424"/>
    </source>
</evidence>
<keyword evidence="5 7" id="KW-0808">Transferase</keyword>
<dbReference type="HAMAP" id="MF_00178">
    <property type="entry name" value="Lumazine_synth"/>
    <property type="match status" value="1"/>
</dbReference>
<evidence type="ECO:0000256" key="5">
    <source>
        <dbReference type="ARBA" id="ARBA00022679"/>
    </source>
</evidence>
<dbReference type="RefSeq" id="WP_074665143.1">
    <property type="nucleotide sequence ID" value="NZ_CBDIPD010000164.1"/>
</dbReference>
<dbReference type="UniPathway" id="UPA00275">
    <property type="reaction ID" value="UER00404"/>
</dbReference>
<dbReference type="PANTHER" id="PTHR21058">
    <property type="entry name" value="6,7-DIMETHYL-8-RIBITYLLUMAZINE SYNTHASE DMRL SYNTHASE LUMAZINE SYNTHASE"/>
    <property type="match status" value="1"/>
</dbReference>
<dbReference type="InterPro" id="IPR002180">
    <property type="entry name" value="LS/RS"/>
</dbReference>
<comment type="pathway">
    <text evidence="1 7">Cofactor biosynthesis; riboflavin biosynthesis; riboflavin from 2-hydroxy-3-oxobutyl phosphate and 5-amino-6-(D-ribitylamino)uracil: step 1/2.</text>
</comment>
<dbReference type="GO" id="GO:0005829">
    <property type="term" value="C:cytosol"/>
    <property type="evidence" value="ECO:0007669"/>
    <property type="project" value="TreeGrafter"/>
</dbReference>
<keyword evidence="4 7" id="KW-0686">Riboflavin biosynthesis</keyword>
<feature type="binding site" evidence="7">
    <location>
        <position position="133"/>
    </location>
    <ligand>
        <name>(2S)-2-hydroxy-3-oxobutyl phosphate</name>
        <dbReference type="ChEBI" id="CHEBI:58830"/>
    </ligand>
</feature>
<organism evidence="8 9">
    <name type="scientific">Nitrosomonas communis</name>
    <dbReference type="NCBI Taxonomy" id="44574"/>
    <lineage>
        <taxon>Bacteria</taxon>
        <taxon>Pseudomonadati</taxon>
        <taxon>Pseudomonadota</taxon>
        <taxon>Betaproteobacteria</taxon>
        <taxon>Nitrosomonadales</taxon>
        <taxon>Nitrosomonadaceae</taxon>
        <taxon>Nitrosomonas</taxon>
    </lineage>
</organism>
<proteinExistence type="inferred from homology"/>
<dbReference type="CDD" id="cd09209">
    <property type="entry name" value="Lumazine_synthase-I"/>
    <property type="match status" value="1"/>
</dbReference>
<evidence type="ECO:0000256" key="3">
    <source>
        <dbReference type="ARBA" id="ARBA00012664"/>
    </source>
</evidence>
<gene>
    <name evidence="7" type="primary">ribH</name>
    <name evidence="8" type="ORF">SAMN05421882_100427</name>
</gene>
<dbReference type="InterPro" id="IPR036467">
    <property type="entry name" value="LS/RS_sf"/>
</dbReference>
<evidence type="ECO:0000313" key="8">
    <source>
        <dbReference type="EMBL" id="SDW16046.1"/>
    </source>
</evidence>
<feature type="binding site" evidence="7">
    <location>
        <begin position="86"/>
        <end position="88"/>
    </location>
    <ligand>
        <name>5-amino-6-(D-ribitylamino)uracil</name>
        <dbReference type="ChEBI" id="CHEBI:15934"/>
    </ligand>
</feature>
<comment type="function">
    <text evidence="7">Catalyzes the formation of 6,7-dimethyl-8-ribityllumazine by condensation of 5-amino-6-(D-ribitylamino)uracil with 3,4-dihydroxy-2-butanone 4-phosphate. This is the penultimate step in the biosynthesis of riboflavin.</text>
</comment>
<dbReference type="GO" id="GO:0009231">
    <property type="term" value="P:riboflavin biosynthetic process"/>
    <property type="evidence" value="ECO:0007669"/>
    <property type="project" value="UniProtKB-UniRule"/>
</dbReference>
<evidence type="ECO:0000256" key="4">
    <source>
        <dbReference type="ARBA" id="ARBA00022619"/>
    </source>
</evidence>
<feature type="binding site" evidence="7">
    <location>
        <begin position="91"/>
        <end position="92"/>
    </location>
    <ligand>
        <name>(2S)-2-hydroxy-3-oxobutyl phosphate</name>
        <dbReference type="ChEBI" id="CHEBI:58830"/>
    </ligand>
</feature>